<evidence type="ECO:0000256" key="1">
    <source>
        <dbReference type="SAM" id="MobiDB-lite"/>
    </source>
</evidence>
<name>A0A0E0AAF5_9ORYZ</name>
<organism evidence="2">
    <name type="scientific">Oryza glumipatula</name>
    <dbReference type="NCBI Taxonomy" id="40148"/>
    <lineage>
        <taxon>Eukaryota</taxon>
        <taxon>Viridiplantae</taxon>
        <taxon>Streptophyta</taxon>
        <taxon>Embryophyta</taxon>
        <taxon>Tracheophyta</taxon>
        <taxon>Spermatophyta</taxon>
        <taxon>Magnoliopsida</taxon>
        <taxon>Liliopsida</taxon>
        <taxon>Poales</taxon>
        <taxon>Poaceae</taxon>
        <taxon>BOP clade</taxon>
        <taxon>Oryzoideae</taxon>
        <taxon>Oryzeae</taxon>
        <taxon>Oryzinae</taxon>
        <taxon>Oryza</taxon>
    </lineage>
</organism>
<protein>
    <submittedName>
        <fullName evidence="2">Uncharacterized protein</fullName>
    </submittedName>
</protein>
<dbReference type="Gramene" id="OGLUM06G18190.1">
    <property type="protein sequence ID" value="OGLUM06G18190.1"/>
    <property type="gene ID" value="OGLUM06G18190"/>
</dbReference>
<sequence length="69" mass="8218">MKEKPRAKEIKTDTTFITPHIISKPKRNQELGRSRYTQRAMSCRTNPSATAGSWRLWKRRSGHMHRRRP</sequence>
<keyword evidence="3" id="KW-1185">Reference proteome</keyword>
<proteinExistence type="predicted"/>
<dbReference type="AlphaFoldDB" id="A0A0E0AAF5"/>
<feature type="compositionally biased region" description="Polar residues" evidence="1">
    <location>
        <begin position="35"/>
        <end position="51"/>
    </location>
</feature>
<reference evidence="2" key="2">
    <citation type="submission" date="2018-05" db="EMBL/GenBank/DDBJ databases">
        <title>OgluRS3 (Oryza glumaepatula Reference Sequence Version 3).</title>
        <authorList>
            <person name="Zhang J."/>
            <person name="Kudrna D."/>
            <person name="Lee S."/>
            <person name="Talag J."/>
            <person name="Welchert J."/>
            <person name="Wing R.A."/>
        </authorList>
    </citation>
    <scope>NUCLEOTIDE SEQUENCE [LARGE SCALE GENOMIC DNA]</scope>
</reference>
<reference evidence="2" key="1">
    <citation type="submission" date="2015-04" db="UniProtKB">
        <authorList>
            <consortium name="EnsemblPlants"/>
        </authorList>
    </citation>
    <scope>IDENTIFICATION</scope>
</reference>
<dbReference type="HOGENOM" id="CLU_2779976_0_0_1"/>
<feature type="region of interest" description="Disordered" evidence="1">
    <location>
        <begin position="26"/>
        <end position="53"/>
    </location>
</feature>
<evidence type="ECO:0000313" key="3">
    <source>
        <dbReference type="Proteomes" id="UP000026961"/>
    </source>
</evidence>
<evidence type="ECO:0000313" key="2">
    <source>
        <dbReference type="EnsemblPlants" id="OGLUM06G18190.1"/>
    </source>
</evidence>
<accession>A0A0E0AAF5</accession>
<dbReference type="Proteomes" id="UP000026961">
    <property type="component" value="Chromosome 6"/>
</dbReference>
<dbReference type="EnsemblPlants" id="OGLUM06G18190.1">
    <property type="protein sequence ID" value="OGLUM06G18190.1"/>
    <property type="gene ID" value="OGLUM06G18190"/>
</dbReference>